<protein>
    <recommendedName>
        <fullName evidence="3">Transposase</fullName>
    </recommendedName>
</protein>
<name>A0ABR9ELN7_PSEVC</name>
<organism evidence="1 2">
    <name type="scientific">Pseudoalteromonas carrageenovora IAM 12662</name>
    <dbReference type="NCBI Taxonomy" id="1314868"/>
    <lineage>
        <taxon>Bacteria</taxon>
        <taxon>Pseudomonadati</taxon>
        <taxon>Pseudomonadota</taxon>
        <taxon>Gammaproteobacteria</taxon>
        <taxon>Alteromonadales</taxon>
        <taxon>Pseudoalteromonadaceae</taxon>
        <taxon>Pseudoalteromonas</taxon>
    </lineage>
</organism>
<comment type="caution">
    <text evidence="1">The sequence shown here is derived from an EMBL/GenBank/DDBJ whole genome shotgun (WGS) entry which is preliminary data.</text>
</comment>
<evidence type="ECO:0000313" key="2">
    <source>
        <dbReference type="Proteomes" id="UP000615003"/>
    </source>
</evidence>
<sequence length="37" mass="4489">MSELHLYKNKKAAKQSGFLANYFKLFLFKSAKYRKWC</sequence>
<proteinExistence type="predicted"/>
<dbReference type="Proteomes" id="UP000615003">
    <property type="component" value="Unassembled WGS sequence"/>
</dbReference>
<evidence type="ECO:0000313" key="1">
    <source>
        <dbReference type="EMBL" id="MBE0381473.1"/>
    </source>
</evidence>
<evidence type="ECO:0008006" key="3">
    <source>
        <dbReference type="Google" id="ProtNLM"/>
    </source>
</evidence>
<dbReference type="EMBL" id="AQGW01000015">
    <property type="protein sequence ID" value="MBE0381473.1"/>
    <property type="molecule type" value="Genomic_DNA"/>
</dbReference>
<gene>
    <name evidence="1" type="ORF">PCARR_a3244</name>
</gene>
<reference evidence="1 2" key="1">
    <citation type="submission" date="2015-06" db="EMBL/GenBank/DDBJ databases">
        <title>Genome sequence of Pseudoalteromonas carrageenovora.</title>
        <authorList>
            <person name="Xie B.-B."/>
            <person name="Rong J.-C."/>
            <person name="Qin Q.-L."/>
            <person name="Zhang Y.-Z."/>
        </authorList>
    </citation>
    <scope>NUCLEOTIDE SEQUENCE [LARGE SCALE GENOMIC DNA]</scope>
    <source>
        <strain evidence="1 2">IAM 12662</strain>
    </source>
</reference>
<keyword evidence="2" id="KW-1185">Reference proteome</keyword>
<accession>A0ABR9ELN7</accession>